<evidence type="ECO:0000256" key="1">
    <source>
        <dbReference type="SAM" id="MobiDB-lite"/>
    </source>
</evidence>
<accession>A0A0J6YLL2</accession>
<protein>
    <submittedName>
        <fullName evidence="2">Uncharacterized protein</fullName>
    </submittedName>
</protein>
<dbReference type="Proteomes" id="UP000054565">
    <property type="component" value="Unassembled WGS sequence"/>
</dbReference>
<feature type="region of interest" description="Disordered" evidence="1">
    <location>
        <begin position="117"/>
        <end position="140"/>
    </location>
</feature>
<sequence>MKQTRSMQHLASPAMQLKKRGFASVSSLGNLQPAWLSPFSLSPKLPGFEYTGFLSVHTVLYEQATPGWSGIRFLMVAFANPIVETLQEKLRHLPSSFLNAISKSVSDLTVAIHASRQASRKEERRTIREEDSERSAPEAS</sequence>
<gene>
    <name evidence="2" type="ORF">CIRG_07504</name>
</gene>
<dbReference type="EMBL" id="DS028097">
    <property type="protein sequence ID" value="KMP07823.1"/>
    <property type="molecule type" value="Genomic_DNA"/>
</dbReference>
<evidence type="ECO:0000313" key="3">
    <source>
        <dbReference type="Proteomes" id="UP000054565"/>
    </source>
</evidence>
<organism evidence="2 3">
    <name type="scientific">Coccidioides immitis RMSCC 2394</name>
    <dbReference type="NCBI Taxonomy" id="404692"/>
    <lineage>
        <taxon>Eukaryota</taxon>
        <taxon>Fungi</taxon>
        <taxon>Dikarya</taxon>
        <taxon>Ascomycota</taxon>
        <taxon>Pezizomycotina</taxon>
        <taxon>Eurotiomycetes</taxon>
        <taxon>Eurotiomycetidae</taxon>
        <taxon>Onygenales</taxon>
        <taxon>Onygenaceae</taxon>
        <taxon>Coccidioides</taxon>
    </lineage>
</organism>
<evidence type="ECO:0000313" key="2">
    <source>
        <dbReference type="EMBL" id="KMP07823.1"/>
    </source>
</evidence>
<proteinExistence type="predicted"/>
<feature type="compositionally biased region" description="Basic and acidic residues" evidence="1">
    <location>
        <begin position="119"/>
        <end position="140"/>
    </location>
</feature>
<name>A0A0J6YLL2_COCIT</name>
<reference evidence="3" key="1">
    <citation type="journal article" date="2010" name="Genome Res.">
        <title>Population genomic sequencing of Coccidioides fungi reveals recent hybridization and transposon control.</title>
        <authorList>
            <person name="Neafsey D.E."/>
            <person name="Barker B.M."/>
            <person name="Sharpton T.J."/>
            <person name="Stajich J.E."/>
            <person name="Park D.J."/>
            <person name="Whiston E."/>
            <person name="Hung C.-Y."/>
            <person name="McMahan C."/>
            <person name="White J."/>
            <person name="Sykes S."/>
            <person name="Heiman D."/>
            <person name="Young S."/>
            <person name="Zeng Q."/>
            <person name="Abouelleil A."/>
            <person name="Aftuck L."/>
            <person name="Bessette D."/>
            <person name="Brown A."/>
            <person name="FitzGerald M."/>
            <person name="Lui A."/>
            <person name="Macdonald J.P."/>
            <person name="Priest M."/>
            <person name="Orbach M.J."/>
            <person name="Galgiani J.N."/>
            <person name="Kirkland T.N."/>
            <person name="Cole G.T."/>
            <person name="Birren B.W."/>
            <person name="Henn M.R."/>
            <person name="Taylor J.W."/>
            <person name="Rounsley S.D."/>
        </authorList>
    </citation>
    <scope>NUCLEOTIDE SEQUENCE [LARGE SCALE GENOMIC DNA]</scope>
    <source>
        <strain evidence="3">RMSCC 2394</strain>
    </source>
</reference>
<dbReference type="AlphaFoldDB" id="A0A0J6YLL2"/>